<feature type="transmembrane region" description="Helical" evidence="1">
    <location>
        <begin position="52"/>
        <end position="73"/>
    </location>
</feature>
<name>A0ABT6H481_9BACI</name>
<dbReference type="Proteomes" id="UP001218246">
    <property type="component" value="Unassembled WGS sequence"/>
</dbReference>
<keyword evidence="1" id="KW-0812">Transmembrane</keyword>
<feature type="transmembrane region" description="Helical" evidence="1">
    <location>
        <begin position="30"/>
        <end position="47"/>
    </location>
</feature>
<dbReference type="Pfam" id="PF10852">
    <property type="entry name" value="DUF2651"/>
    <property type="match status" value="1"/>
</dbReference>
<gene>
    <name evidence="2" type="ORF">P6P90_08765</name>
</gene>
<dbReference type="EMBL" id="JARULN010000006">
    <property type="protein sequence ID" value="MDG5754063.1"/>
    <property type="molecule type" value="Genomic_DNA"/>
</dbReference>
<keyword evidence="1" id="KW-0472">Membrane</keyword>
<dbReference type="RefSeq" id="WP_278018153.1">
    <property type="nucleotide sequence ID" value="NZ_JARRRY010000005.1"/>
</dbReference>
<evidence type="ECO:0000313" key="3">
    <source>
        <dbReference type="Proteomes" id="UP001218246"/>
    </source>
</evidence>
<keyword evidence="3" id="KW-1185">Reference proteome</keyword>
<proteinExistence type="predicted"/>
<evidence type="ECO:0000313" key="2">
    <source>
        <dbReference type="EMBL" id="MDG5754063.1"/>
    </source>
</evidence>
<accession>A0ABT6H481</accession>
<sequence length="80" mass="9136">MEFLLVLFIFPILVVGASIAGYVILKKWYIVPLGVFGFFLMLTLILFNTTFFFWVFAYTALALLVSLIMKFTIQLLDSAT</sequence>
<keyword evidence="1" id="KW-1133">Transmembrane helix</keyword>
<evidence type="ECO:0000256" key="1">
    <source>
        <dbReference type="SAM" id="Phobius"/>
    </source>
</evidence>
<organism evidence="2 3">
    <name type="scientific">Ectobacillus antri</name>
    <dbReference type="NCBI Taxonomy" id="2486280"/>
    <lineage>
        <taxon>Bacteria</taxon>
        <taxon>Bacillati</taxon>
        <taxon>Bacillota</taxon>
        <taxon>Bacilli</taxon>
        <taxon>Bacillales</taxon>
        <taxon>Bacillaceae</taxon>
        <taxon>Ectobacillus</taxon>
    </lineage>
</organism>
<protein>
    <submittedName>
        <fullName evidence="2">DUF2651 family protein</fullName>
    </submittedName>
</protein>
<comment type="caution">
    <text evidence="2">The sequence shown here is derived from an EMBL/GenBank/DDBJ whole genome shotgun (WGS) entry which is preliminary data.</text>
</comment>
<dbReference type="InterPro" id="IPR020258">
    <property type="entry name" value="Uncharacterised_YbeF"/>
</dbReference>
<reference evidence="2 3" key="1">
    <citation type="submission" date="2023-04" db="EMBL/GenBank/DDBJ databases">
        <title>Ectobacillus antri isolated from activated sludge.</title>
        <authorList>
            <person name="Yan P."/>
            <person name="Liu X."/>
        </authorList>
    </citation>
    <scope>NUCLEOTIDE SEQUENCE [LARGE SCALE GENOMIC DNA]</scope>
    <source>
        <strain evidence="2 3">C18H</strain>
    </source>
</reference>